<dbReference type="KEGG" id="amaq:GO499_05475"/>
<dbReference type="Proteomes" id="UP000464495">
    <property type="component" value="Chromosome"/>
</dbReference>
<protein>
    <submittedName>
        <fullName evidence="2">VOC family protein</fullName>
    </submittedName>
</protein>
<dbReference type="EMBL" id="CP046620">
    <property type="protein sequence ID" value="QHQ34679.1"/>
    <property type="molecule type" value="Genomic_DNA"/>
</dbReference>
<name>A0A6P1T064_9RHOB</name>
<dbReference type="PANTHER" id="PTHR33990:SF2">
    <property type="entry name" value="PHNB-LIKE DOMAIN-CONTAINING PROTEIN"/>
    <property type="match status" value="1"/>
</dbReference>
<feature type="domain" description="PhnB-like" evidence="1">
    <location>
        <begin position="5"/>
        <end position="114"/>
    </location>
</feature>
<keyword evidence="3" id="KW-1185">Reference proteome</keyword>
<dbReference type="PANTHER" id="PTHR33990">
    <property type="entry name" value="PROTEIN YJDN-RELATED"/>
    <property type="match status" value="1"/>
</dbReference>
<proteinExistence type="predicted"/>
<dbReference type="RefSeq" id="WP_161861248.1">
    <property type="nucleotide sequence ID" value="NZ_CP046620.1"/>
</dbReference>
<dbReference type="InterPro" id="IPR028973">
    <property type="entry name" value="PhnB-like"/>
</dbReference>
<gene>
    <name evidence="2" type="ORF">GO499_05475</name>
</gene>
<dbReference type="SUPFAM" id="SSF54593">
    <property type="entry name" value="Glyoxalase/Bleomycin resistance protein/Dihydroxybiphenyl dioxygenase"/>
    <property type="match status" value="1"/>
</dbReference>
<accession>A0A6P1T064</accession>
<dbReference type="Pfam" id="PF06983">
    <property type="entry name" value="3-dmu-9_3-mt"/>
    <property type="match status" value="1"/>
</dbReference>
<dbReference type="PIRSF" id="PIRSF021700">
    <property type="entry name" value="3_dmu_93_MTrfase"/>
    <property type="match status" value="1"/>
</dbReference>
<dbReference type="InterPro" id="IPR009725">
    <property type="entry name" value="3_dmu_93_MTrfase"/>
</dbReference>
<evidence type="ECO:0000259" key="1">
    <source>
        <dbReference type="Pfam" id="PF06983"/>
    </source>
</evidence>
<dbReference type="InterPro" id="IPR029068">
    <property type="entry name" value="Glyas_Bleomycin-R_OHBP_Dase"/>
</dbReference>
<organism evidence="2 3">
    <name type="scientific">Algicella marina</name>
    <dbReference type="NCBI Taxonomy" id="2683284"/>
    <lineage>
        <taxon>Bacteria</taxon>
        <taxon>Pseudomonadati</taxon>
        <taxon>Pseudomonadota</taxon>
        <taxon>Alphaproteobacteria</taxon>
        <taxon>Rhodobacterales</taxon>
        <taxon>Paracoccaceae</taxon>
        <taxon>Algicella</taxon>
    </lineage>
</organism>
<dbReference type="CDD" id="cd06588">
    <property type="entry name" value="PhnB_like"/>
    <property type="match status" value="1"/>
</dbReference>
<dbReference type="AlphaFoldDB" id="A0A6P1T064"/>
<reference evidence="2 3" key="1">
    <citation type="submission" date="2019-12" db="EMBL/GenBank/DDBJ databases">
        <title>Complete genome sequence of Algicella marina strain 9Alg 56(T) isolated from the red alga Tichocarpus crinitus.</title>
        <authorList>
            <person name="Kim S.-G."/>
            <person name="Nedashkovskaya O.I."/>
        </authorList>
    </citation>
    <scope>NUCLEOTIDE SEQUENCE [LARGE SCALE GENOMIC DNA]</scope>
    <source>
        <strain evidence="2 3">9Alg 56</strain>
    </source>
</reference>
<dbReference type="Gene3D" id="3.10.180.10">
    <property type="entry name" value="2,3-Dihydroxybiphenyl 1,2-Dioxygenase, domain 1"/>
    <property type="match status" value="1"/>
</dbReference>
<evidence type="ECO:0000313" key="3">
    <source>
        <dbReference type="Proteomes" id="UP000464495"/>
    </source>
</evidence>
<sequence>MNVAKTRACFWFGSHAEEAAEFYVTLMPDSRVERVNRHGPDDGFVVVEFTLGGTPYLILQGGPQFELSPALSISVITQDQAETDRLWASLTSSGGKPSMCGWLIDRFGLSWQIIPEIMPRLLADPNRTAAQHVSEAMLQMQKIEIAELEAAYRGD</sequence>
<evidence type="ECO:0000313" key="2">
    <source>
        <dbReference type="EMBL" id="QHQ34679.1"/>
    </source>
</evidence>